<sequence length="410" mass="45540">MSSGNGTLSSPLDPNWAAESNTARIIAVVTAIHLLALTSVGLRLYVRLWVIKSPWWDDWTIILASVSVHSSTLCAAGGWVVFLIQANHGLGKHFLTINKKHDYVVYQKAGFWQSIISAGGAFMWLKVSIALSLLRLTDSNWYKGALRATIAFTVVYCVGGMFPFFLHCRPMSGFWDKSINPKCADRNVLDQFGVVNTGLNILTDIVLAALPVPIIMKLQMKRRIRAYVIGILSLGYFAVAIGIVKAVYQINAHNNHDSTFNQSVQFWGFLQLQLGIIAACAPTLKPLLRTIRHCLQRRSHVLKDYSSQLRSKWESARGFTSSKYSGRSHHDTQRDRHHHELQNWTVASGGNHHSLGIARGETSVTATSQSRDADELTGQGSMLKGSRPERVRGIIKATEVIVEHSVRSKV</sequence>
<gene>
    <name evidence="1" type="ORF">CTRU02_215226</name>
</gene>
<protein>
    <submittedName>
        <fullName evidence="1">Uncharacterized protein</fullName>
    </submittedName>
</protein>
<name>A0ACC3YD59_COLTU</name>
<dbReference type="Proteomes" id="UP000805649">
    <property type="component" value="Unassembled WGS sequence"/>
</dbReference>
<evidence type="ECO:0000313" key="1">
    <source>
        <dbReference type="EMBL" id="KAL0929796.1"/>
    </source>
</evidence>
<keyword evidence="2" id="KW-1185">Reference proteome</keyword>
<reference evidence="1 2" key="1">
    <citation type="journal article" date="2020" name="Phytopathology">
        <title>Genome Sequence Resources of Colletotrichum truncatum, C. plurivorum, C. musicola, and C. sojae: Four Species Pathogenic to Soybean (Glycine max).</title>
        <authorList>
            <person name="Rogerio F."/>
            <person name="Boufleur T.R."/>
            <person name="Ciampi-Guillardi M."/>
            <person name="Sukno S.A."/>
            <person name="Thon M.R."/>
            <person name="Massola Junior N.S."/>
            <person name="Baroncelli R."/>
        </authorList>
    </citation>
    <scope>NUCLEOTIDE SEQUENCE [LARGE SCALE GENOMIC DNA]</scope>
    <source>
        <strain evidence="1 2">CMES1059</strain>
    </source>
</reference>
<accession>A0ACC3YD59</accession>
<proteinExistence type="predicted"/>
<comment type="caution">
    <text evidence="1">The sequence shown here is derived from an EMBL/GenBank/DDBJ whole genome shotgun (WGS) entry which is preliminary data.</text>
</comment>
<organism evidence="1 2">
    <name type="scientific">Colletotrichum truncatum</name>
    <name type="common">Anthracnose fungus</name>
    <name type="synonym">Colletotrichum capsici</name>
    <dbReference type="NCBI Taxonomy" id="5467"/>
    <lineage>
        <taxon>Eukaryota</taxon>
        <taxon>Fungi</taxon>
        <taxon>Dikarya</taxon>
        <taxon>Ascomycota</taxon>
        <taxon>Pezizomycotina</taxon>
        <taxon>Sordariomycetes</taxon>
        <taxon>Hypocreomycetidae</taxon>
        <taxon>Glomerellales</taxon>
        <taxon>Glomerellaceae</taxon>
        <taxon>Colletotrichum</taxon>
        <taxon>Colletotrichum truncatum species complex</taxon>
    </lineage>
</organism>
<dbReference type="EMBL" id="VUJX02000014">
    <property type="protein sequence ID" value="KAL0929796.1"/>
    <property type="molecule type" value="Genomic_DNA"/>
</dbReference>
<evidence type="ECO:0000313" key="2">
    <source>
        <dbReference type="Proteomes" id="UP000805649"/>
    </source>
</evidence>